<dbReference type="OrthoDB" id="122670at2"/>
<evidence type="ECO:0000313" key="1">
    <source>
        <dbReference type="EMBL" id="OYQ18967.1"/>
    </source>
</evidence>
<dbReference type="Proteomes" id="UP000216361">
    <property type="component" value="Unassembled WGS sequence"/>
</dbReference>
<reference evidence="1 2" key="1">
    <citation type="submission" date="2017-07" db="EMBL/GenBank/DDBJ databases">
        <title>Elstera cyanobacteriorum sp. nov., a novel bacterium isolated from cyanobacterial aggregates in a eutrophic lake.</title>
        <authorList>
            <person name="Cai H."/>
        </authorList>
    </citation>
    <scope>NUCLEOTIDE SEQUENCE [LARGE SCALE GENOMIC DNA]</scope>
    <source>
        <strain evidence="1 2">TH019</strain>
    </source>
</reference>
<comment type="caution">
    <text evidence="1">The sequence shown here is derived from an EMBL/GenBank/DDBJ whole genome shotgun (WGS) entry which is preliminary data.</text>
</comment>
<dbReference type="EMBL" id="NOXS01000032">
    <property type="protein sequence ID" value="OYQ18967.1"/>
    <property type="molecule type" value="Genomic_DNA"/>
</dbReference>
<dbReference type="InterPro" id="IPR025427">
    <property type="entry name" value="DUF4160"/>
</dbReference>
<proteinExistence type="predicted"/>
<sequence>MPCIDRGLEPFRIHIYTNDHRPSHVHVIGPGMEAVFNLNCPSGPIELRESLGFKAKVLTGVREYIVRSLGKFCAAWSDIHGAY</sequence>
<protein>
    <recommendedName>
        <fullName evidence="3">DUF4160 domain-containing protein</fullName>
    </recommendedName>
</protein>
<evidence type="ECO:0008006" key="3">
    <source>
        <dbReference type="Google" id="ProtNLM"/>
    </source>
</evidence>
<name>A0A255XPP6_9PROT</name>
<dbReference type="AlphaFoldDB" id="A0A255XPP6"/>
<gene>
    <name evidence="1" type="ORF">CHR90_12030</name>
</gene>
<evidence type="ECO:0000313" key="2">
    <source>
        <dbReference type="Proteomes" id="UP000216361"/>
    </source>
</evidence>
<organism evidence="1 2">
    <name type="scientific">Elstera cyanobacteriorum</name>
    <dbReference type="NCBI Taxonomy" id="2022747"/>
    <lineage>
        <taxon>Bacteria</taxon>
        <taxon>Pseudomonadati</taxon>
        <taxon>Pseudomonadota</taxon>
        <taxon>Alphaproteobacteria</taxon>
        <taxon>Rhodospirillales</taxon>
        <taxon>Rhodospirillaceae</taxon>
        <taxon>Elstera</taxon>
    </lineage>
</organism>
<dbReference type="Pfam" id="PF13711">
    <property type="entry name" value="DUF4160"/>
    <property type="match status" value="1"/>
</dbReference>
<dbReference type="RefSeq" id="WP_094409275.1">
    <property type="nucleotide sequence ID" value="NZ_BMJZ01000001.1"/>
</dbReference>
<accession>A0A255XPP6</accession>
<keyword evidence="2" id="KW-1185">Reference proteome</keyword>